<proteinExistence type="predicted"/>
<evidence type="ECO:0000256" key="2">
    <source>
        <dbReference type="ARBA" id="ARBA00022723"/>
    </source>
</evidence>
<dbReference type="InterPro" id="IPR029065">
    <property type="entry name" value="Enolase_C-like"/>
</dbReference>
<evidence type="ECO:0000259" key="4">
    <source>
        <dbReference type="SMART" id="SM00922"/>
    </source>
</evidence>
<dbReference type="Pfam" id="PF13378">
    <property type="entry name" value="MR_MLE_C"/>
    <property type="match status" value="1"/>
</dbReference>
<dbReference type="PANTHER" id="PTHR13794:SF58">
    <property type="entry name" value="MITOCHONDRIAL ENOLASE SUPERFAMILY MEMBER 1"/>
    <property type="match status" value="1"/>
</dbReference>
<gene>
    <name evidence="5" type="ORF">NZD89_13950</name>
</gene>
<dbReference type="InterPro" id="IPR013341">
    <property type="entry name" value="Mandelate_racemase_N_dom"/>
</dbReference>
<dbReference type="Pfam" id="PF02746">
    <property type="entry name" value="MR_MLE_N"/>
    <property type="match status" value="1"/>
</dbReference>
<dbReference type="Gene3D" id="3.30.390.10">
    <property type="entry name" value="Enolase-like, N-terminal domain"/>
    <property type="match status" value="1"/>
</dbReference>
<dbReference type="InterPro" id="IPR036849">
    <property type="entry name" value="Enolase-like_C_sf"/>
</dbReference>
<dbReference type="InterPro" id="IPR046945">
    <property type="entry name" value="RHMD-like"/>
</dbReference>
<keyword evidence="2" id="KW-0479">Metal-binding</keyword>
<feature type="domain" description="Mandelate racemase/muconate lactonizing enzyme C-terminal" evidence="4">
    <location>
        <begin position="142"/>
        <end position="238"/>
    </location>
</feature>
<evidence type="ECO:0000313" key="6">
    <source>
        <dbReference type="Proteomes" id="UP001164761"/>
    </source>
</evidence>
<dbReference type="EMBL" id="CP104067">
    <property type="protein sequence ID" value="WAH44391.1"/>
    <property type="molecule type" value="Genomic_DNA"/>
</dbReference>
<dbReference type="SFLD" id="SFLDG00179">
    <property type="entry name" value="mandelate_racemase"/>
    <property type="match status" value="1"/>
</dbReference>
<dbReference type="InterPro" id="IPR029017">
    <property type="entry name" value="Enolase-like_N"/>
</dbReference>
<dbReference type="SUPFAM" id="SSF51604">
    <property type="entry name" value="Enolase C-terminal domain-like"/>
    <property type="match status" value="1"/>
</dbReference>
<keyword evidence="6" id="KW-1185">Reference proteome</keyword>
<dbReference type="SFLD" id="SFLDS00001">
    <property type="entry name" value="Enolase"/>
    <property type="match status" value="1"/>
</dbReference>
<sequence length="369" mass="41337">MKITDVKVMVSNQQVVQETADDERGKGQRWDIVSVRIVTDEGIEGVSFAWGARSGRVTANIIYDILRPALIGEDPLSIEEIWHKLRTVDRWHALLPTYAIGPIDIALWDILAKKAGMPMYQVLGAYRNKVKAYASSLVLPSPEAYVNEALYSKARGYHAYKIHPIGDPNLDIRTCEMVRKAVGDNFDLMLDPAAAYNYEQALKVGRAIEEMNFIWYEEPMPDEQFENYVRLSDKLDIPVAACEFISGSLFTTSEYIARRAVDIIRSDVSWKGGVTALRKTAALCEAFGINCEIHTTCYALLDAANLHVNCSIKNCTYHEVLLPEKQFTFGVKAPIVIDQDGYVNPPSVPGLGVEVDWELLGRSKVYVPE</sequence>
<name>A0ABY6ZQF5_9BACL</name>
<comment type="cofactor">
    <cofactor evidence="1">
        <name>Mg(2+)</name>
        <dbReference type="ChEBI" id="CHEBI:18420"/>
    </cofactor>
</comment>
<dbReference type="InterPro" id="IPR013342">
    <property type="entry name" value="Mandelate_racemase_C"/>
</dbReference>
<protein>
    <recommendedName>
        <fullName evidence="4">Mandelate racemase/muconate lactonizing enzyme C-terminal domain-containing protein</fullName>
    </recommendedName>
</protein>
<evidence type="ECO:0000256" key="1">
    <source>
        <dbReference type="ARBA" id="ARBA00001946"/>
    </source>
</evidence>
<evidence type="ECO:0000256" key="3">
    <source>
        <dbReference type="ARBA" id="ARBA00022842"/>
    </source>
</evidence>
<dbReference type="RefSeq" id="WP_268008287.1">
    <property type="nucleotide sequence ID" value="NZ_BSUT01000001.1"/>
</dbReference>
<dbReference type="Gene3D" id="3.20.20.120">
    <property type="entry name" value="Enolase-like C-terminal domain"/>
    <property type="match status" value="1"/>
</dbReference>
<dbReference type="PANTHER" id="PTHR13794">
    <property type="entry name" value="ENOLASE SUPERFAMILY, MANDELATE RACEMASE"/>
    <property type="match status" value="1"/>
</dbReference>
<dbReference type="Proteomes" id="UP001164761">
    <property type="component" value="Chromosome"/>
</dbReference>
<dbReference type="SMART" id="SM00922">
    <property type="entry name" value="MR_MLE"/>
    <property type="match status" value="1"/>
</dbReference>
<accession>A0ABY6ZQF5</accession>
<reference evidence="5" key="1">
    <citation type="submission" date="2022-08" db="EMBL/GenBank/DDBJ databases">
        <title>Alicyclobacillus fastidiosus DSM 17978, complete genome.</title>
        <authorList>
            <person name="Wang Q."/>
            <person name="Cai R."/>
            <person name="Wang Z."/>
        </authorList>
    </citation>
    <scope>NUCLEOTIDE SEQUENCE</scope>
    <source>
        <strain evidence="5">DSM 17978</strain>
    </source>
</reference>
<organism evidence="5 6">
    <name type="scientific">Alicyclobacillus fastidiosus</name>
    <dbReference type="NCBI Taxonomy" id="392011"/>
    <lineage>
        <taxon>Bacteria</taxon>
        <taxon>Bacillati</taxon>
        <taxon>Bacillota</taxon>
        <taxon>Bacilli</taxon>
        <taxon>Bacillales</taxon>
        <taxon>Alicyclobacillaceae</taxon>
        <taxon>Alicyclobacillus</taxon>
    </lineage>
</organism>
<evidence type="ECO:0000313" key="5">
    <source>
        <dbReference type="EMBL" id="WAH44391.1"/>
    </source>
</evidence>
<dbReference type="SUPFAM" id="SSF54826">
    <property type="entry name" value="Enolase N-terminal domain-like"/>
    <property type="match status" value="1"/>
</dbReference>
<keyword evidence="3" id="KW-0460">Magnesium</keyword>